<feature type="compositionally biased region" description="Basic and acidic residues" evidence="2">
    <location>
        <begin position="876"/>
        <end position="891"/>
    </location>
</feature>
<comment type="caution">
    <text evidence="4">The sequence shown here is derived from an EMBL/GenBank/DDBJ whole genome shotgun (WGS) entry which is preliminary data.</text>
</comment>
<feature type="compositionally biased region" description="Basic and acidic residues" evidence="2">
    <location>
        <begin position="26"/>
        <end position="35"/>
    </location>
</feature>
<evidence type="ECO:0000256" key="2">
    <source>
        <dbReference type="SAM" id="MobiDB-lite"/>
    </source>
</evidence>
<dbReference type="GO" id="GO:0008270">
    <property type="term" value="F:zinc ion binding"/>
    <property type="evidence" value="ECO:0007669"/>
    <property type="project" value="UniProtKB-KW"/>
</dbReference>
<dbReference type="PROSITE" id="PS00028">
    <property type="entry name" value="ZINC_FINGER_C2H2_1"/>
    <property type="match status" value="2"/>
</dbReference>
<feature type="compositionally biased region" description="Low complexity" evidence="2">
    <location>
        <begin position="374"/>
        <end position="385"/>
    </location>
</feature>
<dbReference type="Gene3D" id="3.30.160.60">
    <property type="entry name" value="Classic Zinc Finger"/>
    <property type="match status" value="1"/>
</dbReference>
<feature type="compositionally biased region" description="Low complexity" evidence="2">
    <location>
        <begin position="11"/>
        <end position="25"/>
    </location>
</feature>
<dbReference type="EMBL" id="JAQMWT010000556">
    <property type="protein sequence ID" value="KAJ8599508.1"/>
    <property type="molecule type" value="Genomic_DNA"/>
</dbReference>
<name>A0AAD7U7F1_9STRA</name>
<protein>
    <recommendedName>
        <fullName evidence="3">C2H2-type domain-containing protein</fullName>
    </recommendedName>
</protein>
<evidence type="ECO:0000313" key="5">
    <source>
        <dbReference type="Proteomes" id="UP001230188"/>
    </source>
</evidence>
<feature type="domain" description="C2H2-type" evidence="3">
    <location>
        <begin position="1053"/>
        <end position="1083"/>
    </location>
</feature>
<keyword evidence="5" id="KW-1185">Reference proteome</keyword>
<organism evidence="4 5">
    <name type="scientific">Chrysophaeum taylorii</name>
    <dbReference type="NCBI Taxonomy" id="2483200"/>
    <lineage>
        <taxon>Eukaryota</taxon>
        <taxon>Sar</taxon>
        <taxon>Stramenopiles</taxon>
        <taxon>Ochrophyta</taxon>
        <taxon>Pelagophyceae</taxon>
        <taxon>Pelagomonadales</taxon>
        <taxon>Pelagomonadaceae</taxon>
        <taxon>Chrysophaeum</taxon>
    </lineage>
</organism>
<feature type="compositionally biased region" description="Low complexity" evidence="2">
    <location>
        <begin position="36"/>
        <end position="47"/>
    </location>
</feature>
<dbReference type="PROSITE" id="PS50096">
    <property type="entry name" value="IQ"/>
    <property type="match status" value="1"/>
</dbReference>
<accession>A0AAD7U7F1</accession>
<feature type="region of interest" description="Disordered" evidence="2">
    <location>
        <begin position="1"/>
        <end position="48"/>
    </location>
</feature>
<reference evidence="4" key="1">
    <citation type="submission" date="2023-01" db="EMBL/GenBank/DDBJ databases">
        <title>Metagenome sequencing of chrysophaentin producing Chrysophaeum taylorii.</title>
        <authorList>
            <person name="Davison J."/>
            <person name="Bewley C."/>
        </authorList>
    </citation>
    <scope>NUCLEOTIDE SEQUENCE</scope>
    <source>
        <strain evidence="4">NIES-1699</strain>
    </source>
</reference>
<keyword evidence="1" id="KW-0863">Zinc-finger</keyword>
<keyword evidence="1" id="KW-0862">Zinc</keyword>
<gene>
    <name evidence="4" type="ORF">CTAYLR_009445</name>
</gene>
<evidence type="ECO:0000259" key="3">
    <source>
        <dbReference type="PROSITE" id="PS50157"/>
    </source>
</evidence>
<feature type="compositionally biased region" description="Acidic residues" evidence="2">
    <location>
        <begin position="1"/>
        <end position="10"/>
    </location>
</feature>
<feature type="region of interest" description="Disordered" evidence="2">
    <location>
        <begin position="841"/>
        <end position="928"/>
    </location>
</feature>
<dbReference type="SMART" id="SM00355">
    <property type="entry name" value="ZnF_C2H2"/>
    <property type="match status" value="2"/>
</dbReference>
<keyword evidence="1" id="KW-0479">Metal-binding</keyword>
<dbReference type="InterPro" id="IPR013087">
    <property type="entry name" value="Znf_C2H2_type"/>
</dbReference>
<feature type="region of interest" description="Disordered" evidence="2">
    <location>
        <begin position="374"/>
        <end position="399"/>
    </location>
</feature>
<evidence type="ECO:0000256" key="1">
    <source>
        <dbReference type="PROSITE-ProRule" id="PRU00042"/>
    </source>
</evidence>
<dbReference type="PROSITE" id="PS50157">
    <property type="entry name" value="ZINC_FINGER_C2H2_2"/>
    <property type="match status" value="1"/>
</dbReference>
<dbReference type="Proteomes" id="UP001230188">
    <property type="component" value="Unassembled WGS sequence"/>
</dbReference>
<evidence type="ECO:0000313" key="4">
    <source>
        <dbReference type="EMBL" id="KAJ8599508.1"/>
    </source>
</evidence>
<sequence>MAADDDDDDLLLLLAEESSTSSSSSESKKEEESAAERSSSSSESSESPRIKLGLVPSMLSVVPFTPYWWEARRAFEAANNLRRMRAETVRARELVRLCENGQYVEALREHGEDVDLSEYGYFNQVKETMRRSGKWKWHEPRDLARPQTAEGRRCSMMKYEATLRRIKRDFARGPEVYTPLHEDSNWGRLIRTTTTTGFRVEEETQRKRDGRCRWTGEDPKSGARLACRNPRLEHPTRKVTDVHGAVVPDLLKFCAYHAEVCVGAHETRVQAITTPNDRALCNRCHVRAAGKPPPPKVTKVAVPGVYVVANNDSFLLVRRRNNINNEEAAPLGCASLPPPRKSVLDELRERSPLPTSHHLAPRAADARFFFSDCRRSSSPSSSSSRWKQKKMTRARRRLAATTTTTLRLSRRRATMIPRVVAVQTWYRGHRARFEARRKRCAVEARRRAAAAAHIQAAARRANASVAARGEARTKLVAVDSVQRLVRGFLCRRRRSRLVAALALQKAGRCLRKNMIFSSVLELQKRRRAKRVERRAELVLNRAFLAAVGRLKYAAARRASDRLSDAQRRVAARVRGVLARLASTRSNRVKERAVAAAAVLQAIWRQKTTRREFLALVARRGTARALLVRVFRGALGRSRARRIRARIDAAWRDLVGPTTLRSTLENLLPKAKYASLSVRRGKPIANPTPPPPTRFCASSDAAFFEKYDCAGRLSRFEFRNAARALWHDKGLVIQEPVELEPFVKMFDEFSDGNVNWQKFLAFASLATKPCSRHRRIACAACAARGPCERSGCGCDAFVKGKTLKDLVCDRCGHSPFSHALVPSCCVDPEITTTSVEDVFTNRSLVPDDDDDDDDKTVGLLQFQKRPPPPRTKAAPTRRRDNNDGMIRDEGHQSRSSPDTARLRSSRDALSSSSFPAKKKKKTGDAASQEVVEKSGPVVAFIDEGGEFRWTVDVSAHYVDLVMRLSKNNDDVTQLVFRNDVFFERHWKKIVRDIRAGKLDRHIPLRNREAIEARMYPRPDQAARLEKALKGLGFHARSANQYHLRRRVARKTRPFVCPHPGCGQCFSNRSVCEHHSRTEHANRRRLAVATPDQDQYLSRSWPRHLPWRAALETRVDEDLAFECPICSLRVRSTVGLRRHLAIGHRKPALRACLAAMREKTKPADPPPPRVLCRSWNARVEGPSVVMSPPFRPPRHAPVAICLRHDKSSFRCVDCARARRLKGPIAPLRFGREVVVSHDAGGGEVVDLKFGVRSERAPLVVDSDQRLRPAQLFAVCEDVAGRVWIAVAFMRSYRDVDEQILPATFDRQNEMLEDSIVAYVRAERIAGHCYTLFCSRDEFHLRRRQNALPSHPNAQYVKFATRVFDSRRRRLGPRRVLDTDADDRCHHDGYRIDPAT</sequence>
<feature type="compositionally biased region" description="Basic residues" evidence="2">
    <location>
        <begin position="386"/>
        <end position="398"/>
    </location>
</feature>
<proteinExistence type="predicted"/>